<name>A0A444YA09_ARAHY</name>
<organism evidence="3 4">
    <name type="scientific">Arachis hypogaea</name>
    <name type="common">Peanut</name>
    <dbReference type="NCBI Taxonomy" id="3818"/>
    <lineage>
        <taxon>Eukaryota</taxon>
        <taxon>Viridiplantae</taxon>
        <taxon>Streptophyta</taxon>
        <taxon>Embryophyta</taxon>
        <taxon>Tracheophyta</taxon>
        <taxon>Spermatophyta</taxon>
        <taxon>Magnoliopsida</taxon>
        <taxon>eudicotyledons</taxon>
        <taxon>Gunneridae</taxon>
        <taxon>Pentapetalae</taxon>
        <taxon>rosids</taxon>
        <taxon>fabids</taxon>
        <taxon>Fabales</taxon>
        <taxon>Fabaceae</taxon>
        <taxon>Papilionoideae</taxon>
        <taxon>50 kb inversion clade</taxon>
        <taxon>dalbergioids sensu lato</taxon>
        <taxon>Dalbergieae</taxon>
        <taxon>Pterocarpus clade</taxon>
        <taxon>Arachis</taxon>
    </lineage>
</organism>
<protein>
    <recommendedName>
        <fullName evidence="5">Pentatricopeptide repeat-containing protein</fullName>
    </recommendedName>
</protein>
<gene>
    <name evidence="3" type="ORF">Ahy_B07g086435</name>
</gene>
<evidence type="ECO:0008006" key="5">
    <source>
        <dbReference type="Google" id="ProtNLM"/>
    </source>
</evidence>
<dbReference type="Proteomes" id="UP000289738">
    <property type="component" value="Chromosome B07"/>
</dbReference>
<dbReference type="Gene3D" id="1.25.40.10">
    <property type="entry name" value="Tetratricopeptide repeat domain"/>
    <property type="match status" value="1"/>
</dbReference>
<keyword evidence="4" id="KW-1185">Reference proteome</keyword>
<proteinExistence type="inferred from homology"/>
<comment type="caution">
    <text evidence="3">The sequence shown here is derived from an EMBL/GenBank/DDBJ whole genome shotgun (WGS) entry which is preliminary data.</text>
</comment>
<dbReference type="STRING" id="3818.A0A444YA09"/>
<evidence type="ECO:0000256" key="2">
    <source>
        <dbReference type="ARBA" id="ARBA00022737"/>
    </source>
</evidence>
<keyword evidence="2" id="KW-0677">Repeat</keyword>
<accession>A0A444YA09</accession>
<dbReference type="AlphaFoldDB" id="A0A444YA09"/>
<evidence type="ECO:0000313" key="3">
    <source>
        <dbReference type="EMBL" id="RYQ98667.1"/>
    </source>
</evidence>
<evidence type="ECO:0000256" key="1">
    <source>
        <dbReference type="ARBA" id="ARBA00007626"/>
    </source>
</evidence>
<evidence type="ECO:0000313" key="4">
    <source>
        <dbReference type="Proteomes" id="UP000289738"/>
    </source>
</evidence>
<comment type="similarity">
    <text evidence="1">Belongs to the PPR family. P subfamily.</text>
</comment>
<dbReference type="InterPro" id="IPR011990">
    <property type="entry name" value="TPR-like_helical_dom_sf"/>
</dbReference>
<dbReference type="EMBL" id="SDMP01000017">
    <property type="protein sequence ID" value="RYQ98667.1"/>
    <property type="molecule type" value="Genomic_DNA"/>
</dbReference>
<sequence length="226" mass="25619">MLSLFSFSQIMLRYTLLQILNSVPHSALDFCFTSTSSLHSHSQPQSLDEAIDSFTRMLFMCRPPSILQFLKILGSLAKTNHCPTAISLFQQLQSRVIAPNLFTLNILIKCSCGMVWITLAVSAFVKIFKSDFQPYTVTLTTIKASANSNLFLSFKAKLSKVSWTFLCFFSFGDAKKMEKKIEIVEYRERLDNTLASPHMTNYHMLKNLVQTQLLHSSKQLGTKSIP</sequence>
<dbReference type="PANTHER" id="PTHR47941">
    <property type="entry name" value="PENTATRICOPEPTIDE REPEAT-CONTAINING PROTEIN 3, MITOCHONDRIAL"/>
    <property type="match status" value="1"/>
</dbReference>
<reference evidence="3 4" key="1">
    <citation type="submission" date="2019-01" db="EMBL/GenBank/DDBJ databases">
        <title>Sequencing of cultivated peanut Arachis hypogaea provides insights into genome evolution and oil improvement.</title>
        <authorList>
            <person name="Chen X."/>
        </authorList>
    </citation>
    <scope>NUCLEOTIDE SEQUENCE [LARGE SCALE GENOMIC DNA]</scope>
    <source>
        <strain evidence="4">cv. Fuhuasheng</strain>
        <tissue evidence="3">Leaves</tissue>
    </source>
</reference>